<keyword evidence="1" id="KW-0812">Transmembrane</keyword>
<feature type="transmembrane region" description="Helical" evidence="1">
    <location>
        <begin position="126"/>
        <end position="148"/>
    </location>
</feature>
<reference evidence="2" key="1">
    <citation type="submission" date="2022-09" db="EMBL/GenBank/DDBJ databases">
        <title>Rhodovastum sp. nov. RN2-1 isolated from soil in Seongnam, South Korea.</title>
        <authorList>
            <person name="Le N.T."/>
        </authorList>
    </citation>
    <scope>NUCLEOTIDE SEQUENCE</scope>
    <source>
        <strain evidence="2">RN2-1</strain>
    </source>
</reference>
<name>A0AA41YUM9_9PROT</name>
<evidence type="ECO:0000313" key="3">
    <source>
        <dbReference type="Proteomes" id="UP001165679"/>
    </source>
</evidence>
<feature type="transmembrane region" description="Helical" evidence="1">
    <location>
        <begin position="206"/>
        <end position="223"/>
    </location>
</feature>
<feature type="transmembrane region" description="Helical" evidence="1">
    <location>
        <begin position="168"/>
        <end position="194"/>
    </location>
</feature>
<feature type="transmembrane region" description="Helical" evidence="1">
    <location>
        <begin position="93"/>
        <end position="114"/>
    </location>
</feature>
<sequence>MLAACVAAFLSYKAVSNQITETTVLGEDRVSLARYLDGTAARPFAYRYLTPVLVNFARDQVHVPALLPDVLKAKTAVLCARATSEPAPSCDSVVAYAAVAGAYFFLFLMTVYVLSERLFGNPLIALASLGFSFLAVNAILLLGLSHIYDFGVLLFGTLLLLCLEYRWNLVFLLLLVPAYLMKETLILYAGTFFFVNIGRMPLARNLLYFLAQLALFVIVHGAVRAHFAGNAGAGHEYYLPEQIYFFTEHINLPMLMLMVGGLLAVFYDFPNKQETLRRASIIMIPWFLLFVTGGVQRELRVIFEILPLVLLLAMETFVRIVLGSRPGSHAQRQVQAE</sequence>
<feature type="transmembrane region" description="Helical" evidence="1">
    <location>
        <begin position="279"/>
        <end position="295"/>
    </location>
</feature>
<accession>A0AA41YUM9</accession>
<comment type="caution">
    <text evidence="2">The sequence shown here is derived from an EMBL/GenBank/DDBJ whole genome shotgun (WGS) entry which is preliminary data.</text>
</comment>
<feature type="transmembrane region" description="Helical" evidence="1">
    <location>
        <begin position="301"/>
        <end position="322"/>
    </location>
</feature>
<protein>
    <submittedName>
        <fullName evidence="2">Uncharacterized protein</fullName>
    </submittedName>
</protein>
<gene>
    <name evidence="2" type="ORF">OL599_20175</name>
</gene>
<evidence type="ECO:0000313" key="2">
    <source>
        <dbReference type="EMBL" id="MCW3476888.1"/>
    </source>
</evidence>
<dbReference type="AlphaFoldDB" id="A0AA41YUM9"/>
<dbReference type="RefSeq" id="WP_264715739.1">
    <property type="nucleotide sequence ID" value="NZ_JAPDNT010000026.1"/>
</dbReference>
<organism evidence="2 3">
    <name type="scientific">Limobrevibacterium gyesilva</name>
    <dbReference type="NCBI Taxonomy" id="2991712"/>
    <lineage>
        <taxon>Bacteria</taxon>
        <taxon>Pseudomonadati</taxon>
        <taxon>Pseudomonadota</taxon>
        <taxon>Alphaproteobacteria</taxon>
        <taxon>Acetobacterales</taxon>
        <taxon>Acetobacteraceae</taxon>
        <taxon>Limobrevibacterium</taxon>
    </lineage>
</organism>
<keyword evidence="1" id="KW-1133">Transmembrane helix</keyword>
<keyword evidence="1" id="KW-0472">Membrane</keyword>
<keyword evidence="3" id="KW-1185">Reference proteome</keyword>
<feature type="transmembrane region" description="Helical" evidence="1">
    <location>
        <begin position="243"/>
        <end position="267"/>
    </location>
</feature>
<dbReference type="EMBL" id="JAPDNT010000026">
    <property type="protein sequence ID" value="MCW3476888.1"/>
    <property type="molecule type" value="Genomic_DNA"/>
</dbReference>
<reference evidence="2" key="2">
    <citation type="submission" date="2022-10" db="EMBL/GenBank/DDBJ databases">
        <authorList>
            <person name="Trinh H.N."/>
        </authorList>
    </citation>
    <scope>NUCLEOTIDE SEQUENCE</scope>
    <source>
        <strain evidence="2">RN2-1</strain>
    </source>
</reference>
<evidence type="ECO:0000256" key="1">
    <source>
        <dbReference type="SAM" id="Phobius"/>
    </source>
</evidence>
<proteinExistence type="predicted"/>
<dbReference type="Proteomes" id="UP001165679">
    <property type="component" value="Unassembled WGS sequence"/>
</dbReference>